<dbReference type="EMBL" id="JAXCLW010000002">
    <property type="protein sequence ID" value="MDY0883389.1"/>
    <property type="molecule type" value="Genomic_DNA"/>
</dbReference>
<reference evidence="2 3" key="1">
    <citation type="journal article" date="2016" name="Antonie Van Leeuwenhoek">
        <title>Dongia soli sp. nov., isolated from soil from Dokdo, Korea.</title>
        <authorList>
            <person name="Kim D.U."/>
            <person name="Lee H."/>
            <person name="Kim H."/>
            <person name="Kim S.G."/>
            <person name="Ka J.O."/>
        </authorList>
    </citation>
    <scope>NUCLEOTIDE SEQUENCE [LARGE SCALE GENOMIC DNA]</scope>
    <source>
        <strain evidence="2 3">D78</strain>
    </source>
</reference>
<dbReference type="Proteomes" id="UP001279642">
    <property type="component" value="Unassembled WGS sequence"/>
</dbReference>
<evidence type="ECO:0000313" key="2">
    <source>
        <dbReference type="EMBL" id="MDY0883389.1"/>
    </source>
</evidence>
<organism evidence="2 3">
    <name type="scientific">Dongia soli</name>
    <dbReference type="NCBI Taxonomy" id="600628"/>
    <lineage>
        <taxon>Bacteria</taxon>
        <taxon>Pseudomonadati</taxon>
        <taxon>Pseudomonadota</taxon>
        <taxon>Alphaproteobacteria</taxon>
        <taxon>Rhodospirillales</taxon>
        <taxon>Dongiaceae</taxon>
        <taxon>Dongia</taxon>
    </lineage>
</organism>
<comment type="caution">
    <text evidence="2">The sequence shown here is derived from an EMBL/GenBank/DDBJ whole genome shotgun (WGS) entry which is preliminary data.</text>
</comment>
<dbReference type="InterPro" id="IPR041238">
    <property type="entry name" value="Rap1a"/>
</dbReference>
<dbReference type="Pfam" id="PF18602">
    <property type="entry name" value="Rap1a"/>
    <property type="match status" value="1"/>
</dbReference>
<dbReference type="RefSeq" id="WP_320508425.1">
    <property type="nucleotide sequence ID" value="NZ_JAXCLW010000002.1"/>
</dbReference>
<gene>
    <name evidence="2" type="ORF">SMD27_11080</name>
</gene>
<name>A0ABU5EC76_9PROT</name>
<accession>A0ABU5EC76</accession>
<evidence type="ECO:0000313" key="3">
    <source>
        <dbReference type="Proteomes" id="UP001279642"/>
    </source>
</evidence>
<sequence>MAQDGGATFTFTGTAKDCLLKDGAAKDVCISMIHSVRAAMKGGRSYGDFRACSPNDIGDMEDTQAVIEWIRRHPERQDKDVNAVAREALSDLYPCS</sequence>
<protein>
    <submittedName>
        <fullName evidence="2">Rap1a/Tai family immunity protein</fullName>
    </submittedName>
</protein>
<keyword evidence="3" id="KW-1185">Reference proteome</keyword>
<feature type="domain" description="Rap1a immunity protein" evidence="1">
    <location>
        <begin position="18"/>
        <end position="95"/>
    </location>
</feature>
<proteinExistence type="predicted"/>
<evidence type="ECO:0000259" key="1">
    <source>
        <dbReference type="Pfam" id="PF18602"/>
    </source>
</evidence>